<evidence type="ECO:0000313" key="8">
    <source>
        <dbReference type="Proteomes" id="UP000249341"/>
    </source>
</evidence>
<evidence type="ECO:0000256" key="4">
    <source>
        <dbReference type="ARBA" id="ARBA00024201"/>
    </source>
</evidence>
<dbReference type="Pfam" id="PF11806">
    <property type="entry name" value="Enterochelin_N"/>
    <property type="match status" value="1"/>
</dbReference>
<dbReference type="SUPFAM" id="SSF53474">
    <property type="entry name" value="alpha/beta-Hydrolases"/>
    <property type="match status" value="1"/>
</dbReference>
<feature type="domain" description="Enterochelin esterase N-terminal" evidence="6">
    <location>
        <begin position="67"/>
        <end position="179"/>
    </location>
</feature>
<protein>
    <submittedName>
        <fullName evidence="7">Enterochelin esterase family protein</fullName>
    </submittedName>
</protein>
<feature type="compositionally biased region" description="Pro residues" evidence="5">
    <location>
        <begin position="8"/>
        <end position="24"/>
    </location>
</feature>
<dbReference type="InterPro" id="IPR050583">
    <property type="entry name" value="Mycobacterial_A85_antigen"/>
</dbReference>
<evidence type="ECO:0000256" key="1">
    <source>
        <dbReference type="ARBA" id="ARBA00004496"/>
    </source>
</evidence>
<keyword evidence="8" id="KW-1185">Reference proteome</keyword>
<dbReference type="InterPro" id="IPR014756">
    <property type="entry name" value="Ig_E-set"/>
</dbReference>
<evidence type="ECO:0000313" key="7">
    <source>
        <dbReference type="EMBL" id="RAK38130.1"/>
    </source>
</evidence>
<dbReference type="Pfam" id="PF00756">
    <property type="entry name" value="Esterase"/>
    <property type="match status" value="1"/>
</dbReference>
<proteinExistence type="inferred from homology"/>
<dbReference type="Gene3D" id="2.60.40.10">
    <property type="entry name" value="Immunoglobulins"/>
    <property type="match status" value="1"/>
</dbReference>
<name>A0A327ZDS2_9ACTN</name>
<comment type="caution">
    <text evidence="7">The sequence shown here is derived from an EMBL/GenBank/DDBJ whole genome shotgun (WGS) entry which is preliminary data.</text>
</comment>
<dbReference type="GO" id="GO:0005506">
    <property type="term" value="F:iron ion binding"/>
    <property type="evidence" value="ECO:0007669"/>
    <property type="project" value="InterPro"/>
</dbReference>
<dbReference type="Gene3D" id="3.40.50.1820">
    <property type="entry name" value="alpha/beta hydrolase"/>
    <property type="match status" value="1"/>
</dbReference>
<reference evidence="7 8" key="1">
    <citation type="submission" date="2018-06" db="EMBL/GenBank/DDBJ databases">
        <title>Genomic Encyclopedia of Type Strains, Phase III (KMG-III): the genomes of soil and plant-associated and newly described type strains.</title>
        <authorList>
            <person name="Whitman W."/>
        </authorList>
    </citation>
    <scope>NUCLEOTIDE SEQUENCE [LARGE SCALE GENOMIC DNA]</scope>
    <source>
        <strain evidence="7 8">CGMCC 4.7090</strain>
    </source>
</reference>
<sequence length="416" mass="46359">MAVERPKIVPPTSVPPRTPRPAPPAIVDSPRIQRLRDDGPDAVARFWAELTHAGTPLIERDGDATLITFVWRERRPTRDVLALVNKLADRSDLGRSRMRRLPGSDLWHLTYRVRDDWMGSYHFAPDESEHEPLELGPAHWRMVATNLVADPLNPVTLRQSRPPHKSVAAGPAATPLPHWWERRSGVPEGTVETVEAGGRRVWRYLPAGYRGHAEAYPMMVLLDGDIWGPLLPVAPVLDNLIAAGRIPPLVALLPESGDQPTRFSEYACDTAFTEFLATGLIAEAGHDLNLTSDPARTVIAGQSLGGLAAAFAGFTHPERFGNVLSQSGAFWWKSGTPDDVDAEWFAHQVALADRRPVRWHVEVGLDEWVNLRPNRHLRDVLTARGYELTYTEFAGGHDRLCWREHFGNALSTLLPR</sequence>
<gene>
    <name evidence="7" type="ORF">B0I29_10576</name>
</gene>
<dbReference type="SUPFAM" id="SSF81296">
    <property type="entry name" value="E set domains"/>
    <property type="match status" value="1"/>
</dbReference>
<evidence type="ECO:0000256" key="2">
    <source>
        <dbReference type="ARBA" id="ARBA00022490"/>
    </source>
</evidence>
<dbReference type="RefSeq" id="WP_146616783.1">
    <property type="nucleotide sequence ID" value="NZ_JACHWI010000002.1"/>
</dbReference>
<dbReference type="GO" id="GO:0006826">
    <property type="term" value="P:iron ion transport"/>
    <property type="evidence" value="ECO:0007669"/>
    <property type="project" value="InterPro"/>
</dbReference>
<dbReference type="PANTHER" id="PTHR48098">
    <property type="entry name" value="ENTEROCHELIN ESTERASE-RELATED"/>
    <property type="match status" value="1"/>
</dbReference>
<dbReference type="PANTHER" id="PTHR48098:SF3">
    <property type="entry name" value="IRON(III) ENTEROBACTIN ESTERASE"/>
    <property type="match status" value="1"/>
</dbReference>
<accession>A0A327ZDS2</accession>
<dbReference type="InterPro" id="IPR029058">
    <property type="entry name" value="AB_hydrolase_fold"/>
</dbReference>
<keyword evidence="3" id="KW-0378">Hydrolase</keyword>
<dbReference type="InterPro" id="IPR013783">
    <property type="entry name" value="Ig-like_fold"/>
</dbReference>
<dbReference type="GO" id="GO:0005975">
    <property type="term" value="P:carbohydrate metabolic process"/>
    <property type="evidence" value="ECO:0007669"/>
    <property type="project" value="UniProtKB-ARBA"/>
</dbReference>
<evidence type="ECO:0000256" key="5">
    <source>
        <dbReference type="SAM" id="MobiDB-lite"/>
    </source>
</evidence>
<dbReference type="Proteomes" id="UP000249341">
    <property type="component" value="Unassembled WGS sequence"/>
</dbReference>
<dbReference type="NCBIfam" id="NF007758">
    <property type="entry name" value="PRK10439.1"/>
    <property type="match status" value="1"/>
</dbReference>
<evidence type="ECO:0000256" key="3">
    <source>
        <dbReference type="ARBA" id="ARBA00022801"/>
    </source>
</evidence>
<dbReference type="InterPro" id="IPR021764">
    <property type="entry name" value="Enterochelin_esterase_N"/>
</dbReference>
<dbReference type="InterPro" id="IPR000801">
    <property type="entry name" value="Esterase-like"/>
</dbReference>
<keyword evidence="2" id="KW-0963">Cytoplasm</keyword>
<dbReference type="GO" id="GO:0005737">
    <property type="term" value="C:cytoplasm"/>
    <property type="evidence" value="ECO:0007669"/>
    <property type="project" value="UniProtKB-SubCell"/>
</dbReference>
<feature type="region of interest" description="Disordered" evidence="5">
    <location>
        <begin position="1"/>
        <end position="27"/>
    </location>
</feature>
<comment type="subcellular location">
    <subcellularLocation>
        <location evidence="1">Cytoplasm</location>
    </subcellularLocation>
</comment>
<dbReference type="EMBL" id="QLMJ01000005">
    <property type="protein sequence ID" value="RAK38130.1"/>
    <property type="molecule type" value="Genomic_DNA"/>
</dbReference>
<comment type="similarity">
    <text evidence="4">Belongs to the Fes family.</text>
</comment>
<dbReference type="OrthoDB" id="9775130at2"/>
<dbReference type="GO" id="GO:0008849">
    <property type="term" value="F:enterochelin esterase activity"/>
    <property type="evidence" value="ECO:0007669"/>
    <property type="project" value="InterPro"/>
</dbReference>
<evidence type="ECO:0000259" key="6">
    <source>
        <dbReference type="Pfam" id="PF11806"/>
    </source>
</evidence>
<dbReference type="AlphaFoldDB" id="A0A327ZDS2"/>
<organism evidence="7 8">
    <name type="scientific">Actinoplanes lutulentus</name>
    <dbReference type="NCBI Taxonomy" id="1287878"/>
    <lineage>
        <taxon>Bacteria</taxon>
        <taxon>Bacillati</taxon>
        <taxon>Actinomycetota</taxon>
        <taxon>Actinomycetes</taxon>
        <taxon>Micromonosporales</taxon>
        <taxon>Micromonosporaceae</taxon>
        <taxon>Actinoplanes</taxon>
    </lineage>
</organism>